<keyword evidence="1" id="KW-0812">Transmembrane</keyword>
<evidence type="ECO:0000313" key="2">
    <source>
        <dbReference type="EMBL" id="TNN48026.1"/>
    </source>
</evidence>
<keyword evidence="1" id="KW-1133">Transmembrane helix</keyword>
<dbReference type="OrthoDB" id="8926640at2759"/>
<keyword evidence="3" id="KW-1185">Reference proteome</keyword>
<evidence type="ECO:0000313" key="3">
    <source>
        <dbReference type="Proteomes" id="UP000314294"/>
    </source>
</evidence>
<dbReference type="SUPFAM" id="SSF69687">
    <property type="entry name" value="Integrin beta tail domain"/>
    <property type="match status" value="1"/>
</dbReference>
<evidence type="ECO:0000256" key="1">
    <source>
        <dbReference type="SAM" id="Phobius"/>
    </source>
</evidence>
<reference evidence="2 3" key="1">
    <citation type="submission" date="2019-03" db="EMBL/GenBank/DDBJ databases">
        <title>First draft genome of Liparis tanakae, snailfish: a comprehensive survey of snailfish specific genes.</title>
        <authorList>
            <person name="Kim W."/>
            <person name="Song I."/>
            <person name="Jeong J.-H."/>
            <person name="Kim D."/>
            <person name="Kim S."/>
            <person name="Ryu S."/>
            <person name="Song J.Y."/>
            <person name="Lee S.K."/>
        </authorList>
    </citation>
    <scope>NUCLEOTIDE SEQUENCE [LARGE SCALE GENOMIC DNA]</scope>
    <source>
        <tissue evidence="2">Muscle</tissue>
    </source>
</reference>
<dbReference type="Gene3D" id="4.10.1240.30">
    <property type="match status" value="1"/>
</dbReference>
<organism evidence="2 3">
    <name type="scientific">Liparis tanakae</name>
    <name type="common">Tanaka's snailfish</name>
    <dbReference type="NCBI Taxonomy" id="230148"/>
    <lineage>
        <taxon>Eukaryota</taxon>
        <taxon>Metazoa</taxon>
        <taxon>Chordata</taxon>
        <taxon>Craniata</taxon>
        <taxon>Vertebrata</taxon>
        <taxon>Euteleostomi</taxon>
        <taxon>Actinopterygii</taxon>
        <taxon>Neopterygii</taxon>
        <taxon>Teleostei</taxon>
        <taxon>Neoteleostei</taxon>
        <taxon>Acanthomorphata</taxon>
        <taxon>Eupercaria</taxon>
        <taxon>Perciformes</taxon>
        <taxon>Cottioidei</taxon>
        <taxon>Cottales</taxon>
        <taxon>Liparidae</taxon>
        <taxon>Liparis</taxon>
    </lineage>
</organism>
<dbReference type="EMBL" id="SRLO01000715">
    <property type="protein sequence ID" value="TNN48026.1"/>
    <property type="molecule type" value="Genomic_DNA"/>
</dbReference>
<keyword evidence="1" id="KW-0472">Membrane</keyword>
<keyword evidence="2" id="KW-0401">Integrin</keyword>
<proteinExistence type="predicted"/>
<dbReference type="InterPro" id="IPR036349">
    <property type="entry name" value="Integrin_bsu_tail_dom_sf"/>
</dbReference>
<feature type="transmembrane region" description="Helical" evidence="1">
    <location>
        <begin position="53"/>
        <end position="73"/>
    </location>
</feature>
<comment type="caution">
    <text evidence="2">The sequence shown here is derived from an EMBL/GenBank/DDBJ whole genome shotgun (WGS) entry which is preliminary data.</text>
</comment>
<dbReference type="GO" id="GO:0007229">
    <property type="term" value="P:integrin-mediated signaling pathway"/>
    <property type="evidence" value="ECO:0007669"/>
    <property type="project" value="UniProtKB-KW"/>
</dbReference>
<dbReference type="AlphaFoldDB" id="A0A4Z2G374"/>
<gene>
    <name evidence="2" type="primary">Itgb5_0</name>
    <name evidence="2" type="ORF">EYF80_041798</name>
</gene>
<name>A0A4Z2G374_9TELE</name>
<protein>
    <submittedName>
        <fullName evidence="2">Integrin beta-5</fullName>
    </submittedName>
</protein>
<sequence>MVPDDSEDPGSVLCLYKTDDDCVMKFMYSEHASGRSVLTALEEPECGGGGPEAPMVLLAVVGSILMVGVVLLAPNASTHFVETDFNSYGKSFNGEVH</sequence>
<dbReference type="Proteomes" id="UP000314294">
    <property type="component" value="Unassembled WGS sequence"/>
</dbReference>
<accession>A0A4Z2G374</accession>